<reference evidence="7" key="4">
    <citation type="submission" date="2025-08" db="UniProtKB">
        <authorList>
            <consortium name="Ensembl"/>
        </authorList>
    </citation>
    <scope>IDENTIFICATION</scope>
</reference>
<evidence type="ECO:0000259" key="6">
    <source>
        <dbReference type="Pfam" id="PF00291"/>
    </source>
</evidence>
<keyword evidence="3" id="KW-0456">Lyase</keyword>
<reference evidence="7" key="5">
    <citation type="submission" date="2025-09" db="UniProtKB">
        <authorList>
            <consortium name="Ensembl"/>
        </authorList>
    </citation>
    <scope>IDENTIFICATION</scope>
</reference>
<dbReference type="Gene3D" id="3.40.50.1100">
    <property type="match status" value="2"/>
</dbReference>
<dbReference type="SUPFAM" id="SSF53686">
    <property type="entry name" value="Tryptophan synthase beta subunit-like PLP-dependent enzymes"/>
    <property type="match status" value="1"/>
</dbReference>
<sequence length="460" mass="51343">KINPDRMKDFGEDEYLSNDVRMWEVTVTGHSETQLRNAPPPLPVSVPVPARPSVTKINDSACSSTHVRFEDISAAAFKIQCGLQKTPCTYSRLSKQYGMEIHLKKEYLHYTGSTKERGVWYILTSLPQEQQRKGVIVASDNHFSMAVAYHATELHIPVFVIMSTNTPLSKIKMCREYGAMVIAYGGTVKDSQCHAQKLAKENGYLYLQEEDSVCYLAGLGTLGLEIFEQVHKLDAVILPAGGESNLLVGAAASIKHLNPHTTIIGVEPESFPTLQHSLKIGHEPQDTAGTNHTFYGGRSRLGHPHNRKVLYKCNFLLSLCSREEDILLSLLRLTEYEGATVGAEGAITLAAVVAGKLPQLKGKRVVVALCSGNLDYPLMRQCLDRALVLDHRLCKFAVQIPNHARDMVKLLEILAREEFLNPTENSIHPTYTWNPRDRLLEWNTHSPWRDASGVSNSRKY</sequence>
<dbReference type="GO" id="GO:0006567">
    <property type="term" value="P:L-threonine catabolic process"/>
    <property type="evidence" value="ECO:0007669"/>
    <property type="project" value="TreeGrafter"/>
</dbReference>
<dbReference type="InParanoid" id="A0A4W3HXM9"/>
<dbReference type="GO" id="GO:0009097">
    <property type="term" value="P:isoleucine biosynthetic process"/>
    <property type="evidence" value="ECO:0007669"/>
    <property type="project" value="TreeGrafter"/>
</dbReference>
<organism evidence="7 8">
    <name type="scientific">Callorhinchus milii</name>
    <name type="common">Ghost shark</name>
    <dbReference type="NCBI Taxonomy" id="7868"/>
    <lineage>
        <taxon>Eukaryota</taxon>
        <taxon>Metazoa</taxon>
        <taxon>Chordata</taxon>
        <taxon>Craniata</taxon>
        <taxon>Vertebrata</taxon>
        <taxon>Chondrichthyes</taxon>
        <taxon>Holocephali</taxon>
        <taxon>Chimaeriformes</taxon>
        <taxon>Callorhinchidae</taxon>
        <taxon>Callorhinchus</taxon>
    </lineage>
</organism>
<dbReference type="GO" id="GO:0004794">
    <property type="term" value="F:threonine deaminase activity"/>
    <property type="evidence" value="ECO:0007669"/>
    <property type="project" value="TreeGrafter"/>
</dbReference>
<dbReference type="OMA" id="QTQHLGQ"/>
<dbReference type="InterPro" id="IPR001926">
    <property type="entry name" value="TrpB-like_PALP"/>
</dbReference>
<name>A0A4W3HXM9_CALMI</name>
<proteinExistence type="predicted"/>
<evidence type="ECO:0000256" key="3">
    <source>
        <dbReference type="ARBA" id="ARBA00023239"/>
    </source>
</evidence>
<dbReference type="InterPro" id="IPR050147">
    <property type="entry name" value="Ser/Thr_Dehydratase"/>
</dbReference>
<reference evidence="8" key="1">
    <citation type="journal article" date="2006" name="Science">
        <title>Ancient noncoding elements conserved in the human genome.</title>
        <authorList>
            <person name="Venkatesh B."/>
            <person name="Kirkness E.F."/>
            <person name="Loh Y.H."/>
            <person name="Halpern A.L."/>
            <person name="Lee A.P."/>
            <person name="Johnson J."/>
            <person name="Dandona N."/>
            <person name="Viswanathan L.D."/>
            <person name="Tay A."/>
            <person name="Venter J.C."/>
            <person name="Strausberg R.L."/>
            <person name="Brenner S."/>
        </authorList>
    </citation>
    <scope>NUCLEOTIDE SEQUENCE [LARGE SCALE GENOMIC DNA]</scope>
</reference>
<keyword evidence="2" id="KW-0663">Pyridoxal phosphate</keyword>
<evidence type="ECO:0000256" key="4">
    <source>
        <dbReference type="ARBA" id="ARBA00041766"/>
    </source>
</evidence>
<dbReference type="GO" id="GO:0006565">
    <property type="term" value="P:L-serine catabolic process"/>
    <property type="evidence" value="ECO:0007669"/>
    <property type="project" value="TreeGrafter"/>
</dbReference>
<dbReference type="PANTHER" id="PTHR48078:SF19">
    <property type="entry name" value="ACT DOMAIN-CONTAINING PROTEIN"/>
    <property type="match status" value="1"/>
</dbReference>
<evidence type="ECO:0000313" key="7">
    <source>
        <dbReference type="Ensembl" id="ENSCMIP00000021136.1"/>
    </source>
</evidence>
<protein>
    <recommendedName>
        <fullName evidence="4">L-serine deaminase</fullName>
    </recommendedName>
    <alternativeName>
        <fullName evidence="5">L-threonine dehydratase</fullName>
    </alternativeName>
</protein>
<dbReference type="Pfam" id="PF00291">
    <property type="entry name" value="PALP"/>
    <property type="match status" value="1"/>
</dbReference>
<keyword evidence="8" id="KW-1185">Reference proteome</keyword>
<comment type="cofactor">
    <cofactor evidence="1">
        <name>pyridoxal 5'-phosphate</name>
        <dbReference type="ChEBI" id="CHEBI:597326"/>
    </cofactor>
</comment>
<evidence type="ECO:0000256" key="5">
    <source>
        <dbReference type="ARBA" id="ARBA00042605"/>
    </source>
</evidence>
<dbReference type="AlphaFoldDB" id="A0A4W3HXM9"/>
<dbReference type="Proteomes" id="UP000314986">
    <property type="component" value="Unassembled WGS sequence"/>
</dbReference>
<reference evidence="8" key="3">
    <citation type="journal article" date="2014" name="Nature">
        <title>Elephant shark genome provides unique insights into gnathostome evolution.</title>
        <authorList>
            <consortium name="International Elephant Shark Genome Sequencing Consortium"/>
            <person name="Venkatesh B."/>
            <person name="Lee A.P."/>
            <person name="Ravi V."/>
            <person name="Maurya A.K."/>
            <person name="Lian M.M."/>
            <person name="Swann J.B."/>
            <person name="Ohta Y."/>
            <person name="Flajnik M.F."/>
            <person name="Sutoh Y."/>
            <person name="Kasahara M."/>
            <person name="Hoon S."/>
            <person name="Gangu V."/>
            <person name="Roy S.W."/>
            <person name="Irimia M."/>
            <person name="Korzh V."/>
            <person name="Kondrychyn I."/>
            <person name="Lim Z.W."/>
            <person name="Tay B.H."/>
            <person name="Tohari S."/>
            <person name="Kong K.W."/>
            <person name="Ho S."/>
            <person name="Lorente-Galdos B."/>
            <person name="Quilez J."/>
            <person name="Marques-Bonet T."/>
            <person name="Raney B.J."/>
            <person name="Ingham P.W."/>
            <person name="Tay A."/>
            <person name="Hillier L.W."/>
            <person name="Minx P."/>
            <person name="Boehm T."/>
            <person name="Wilson R.K."/>
            <person name="Brenner S."/>
            <person name="Warren W.C."/>
        </authorList>
    </citation>
    <scope>NUCLEOTIDE SEQUENCE [LARGE SCALE GENOMIC DNA]</scope>
</reference>
<evidence type="ECO:0000313" key="8">
    <source>
        <dbReference type="Proteomes" id="UP000314986"/>
    </source>
</evidence>
<dbReference type="InterPro" id="IPR036052">
    <property type="entry name" value="TrpB-like_PALP_sf"/>
</dbReference>
<dbReference type="GO" id="GO:0003941">
    <property type="term" value="F:L-serine ammonia-lyase activity"/>
    <property type="evidence" value="ECO:0007669"/>
    <property type="project" value="TreeGrafter"/>
</dbReference>
<evidence type="ECO:0000256" key="2">
    <source>
        <dbReference type="ARBA" id="ARBA00022898"/>
    </source>
</evidence>
<feature type="domain" description="Tryptophan synthase beta chain-like PALP" evidence="6">
    <location>
        <begin position="83"/>
        <end position="370"/>
    </location>
</feature>
<reference evidence="8" key="2">
    <citation type="journal article" date="2007" name="PLoS Biol.">
        <title>Survey sequencing and comparative analysis of the elephant shark (Callorhinchus milii) genome.</title>
        <authorList>
            <person name="Venkatesh B."/>
            <person name="Kirkness E.F."/>
            <person name="Loh Y.H."/>
            <person name="Halpern A.L."/>
            <person name="Lee A.P."/>
            <person name="Johnson J."/>
            <person name="Dandona N."/>
            <person name="Viswanathan L.D."/>
            <person name="Tay A."/>
            <person name="Venter J.C."/>
            <person name="Strausberg R.L."/>
            <person name="Brenner S."/>
        </authorList>
    </citation>
    <scope>NUCLEOTIDE SEQUENCE [LARGE SCALE GENOMIC DNA]</scope>
</reference>
<dbReference type="FunFam" id="3.40.50.1100:FF:000044">
    <property type="entry name" value="Phenylserine dehydratase"/>
    <property type="match status" value="1"/>
</dbReference>
<dbReference type="STRING" id="7868.ENSCMIP00000021136"/>
<dbReference type="PANTHER" id="PTHR48078">
    <property type="entry name" value="THREONINE DEHYDRATASE, MITOCHONDRIAL-RELATED"/>
    <property type="match status" value="1"/>
</dbReference>
<dbReference type="Ensembl" id="ENSCMIT00000021520.1">
    <property type="protein sequence ID" value="ENSCMIP00000021136.1"/>
    <property type="gene ID" value="ENSCMIG00000009685.1"/>
</dbReference>
<accession>A0A4W3HXM9</accession>
<dbReference type="GeneTree" id="ENSGT00600000084626"/>
<evidence type="ECO:0000256" key="1">
    <source>
        <dbReference type="ARBA" id="ARBA00001933"/>
    </source>
</evidence>